<dbReference type="Pfam" id="PF02557">
    <property type="entry name" value="VanY"/>
    <property type="match status" value="1"/>
</dbReference>
<accession>A0A2A7ATC0</accession>
<comment type="caution">
    <text evidence="3">The sequence shown here is derived from an EMBL/GenBank/DDBJ whole genome shotgun (WGS) entry which is preliminary data.</text>
</comment>
<dbReference type="CDD" id="cd14852">
    <property type="entry name" value="LD-carboxypeptidase"/>
    <property type="match status" value="1"/>
</dbReference>
<keyword evidence="1" id="KW-0812">Transmembrane</keyword>
<evidence type="ECO:0000313" key="3">
    <source>
        <dbReference type="EMBL" id="PDX82386.1"/>
    </source>
</evidence>
<dbReference type="GO" id="GO:0004180">
    <property type="term" value="F:carboxypeptidase activity"/>
    <property type="evidence" value="ECO:0007669"/>
    <property type="project" value="UniProtKB-KW"/>
</dbReference>
<dbReference type="RefSeq" id="WP_097838828.1">
    <property type="nucleotide sequence ID" value="NZ_NMTY01000004.1"/>
</dbReference>
<feature type="transmembrane region" description="Helical" evidence="1">
    <location>
        <begin position="28"/>
        <end position="50"/>
    </location>
</feature>
<gene>
    <name evidence="3" type="ORF">CGS58_02625</name>
</gene>
<organism evidence="3 4">
    <name type="scientific">Faecalibacterium prausnitzii</name>
    <dbReference type="NCBI Taxonomy" id="853"/>
    <lineage>
        <taxon>Bacteria</taxon>
        <taxon>Bacillati</taxon>
        <taxon>Bacillota</taxon>
        <taxon>Clostridia</taxon>
        <taxon>Eubacteriales</taxon>
        <taxon>Oscillospiraceae</taxon>
        <taxon>Faecalibacterium</taxon>
    </lineage>
</organism>
<evidence type="ECO:0000256" key="1">
    <source>
        <dbReference type="SAM" id="Phobius"/>
    </source>
</evidence>
<dbReference type="InterPro" id="IPR058193">
    <property type="entry name" value="VanY/YodJ_core_dom"/>
</dbReference>
<dbReference type="Gene3D" id="3.30.1380.10">
    <property type="match status" value="1"/>
</dbReference>
<keyword evidence="3" id="KW-0121">Carboxypeptidase</keyword>
<keyword evidence="1" id="KW-0472">Membrane</keyword>
<keyword evidence="3" id="KW-0645">Protease</keyword>
<dbReference type="InterPro" id="IPR052179">
    <property type="entry name" value="DD-CPase-like"/>
</dbReference>
<evidence type="ECO:0000313" key="4">
    <source>
        <dbReference type="Proteomes" id="UP000220005"/>
    </source>
</evidence>
<dbReference type="GO" id="GO:0006508">
    <property type="term" value="P:proteolysis"/>
    <property type="evidence" value="ECO:0007669"/>
    <property type="project" value="InterPro"/>
</dbReference>
<dbReference type="EMBL" id="NMTY01000004">
    <property type="protein sequence ID" value="PDX82386.1"/>
    <property type="molecule type" value="Genomic_DNA"/>
</dbReference>
<keyword evidence="1" id="KW-1133">Transmembrane helix</keyword>
<dbReference type="SUPFAM" id="SSF55166">
    <property type="entry name" value="Hedgehog/DD-peptidase"/>
    <property type="match status" value="1"/>
</dbReference>
<dbReference type="PANTHER" id="PTHR34385:SF1">
    <property type="entry name" value="PEPTIDOGLYCAN L-ALANYL-D-GLUTAMATE ENDOPEPTIDASE CWLK"/>
    <property type="match status" value="1"/>
</dbReference>
<protein>
    <submittedName>
        <fullName evidence="3">D-alanyl-D-alanine carboxypeptidase</fullName>
    </submittedName>
</protein>
<name>A0A2A7ATC0_9FIRM</name>
<proteinExistence type="predicted"/>
<dbReference type="InterPro" id="IPR003709">
    <property type="entry name" value="VanY-like_core_dom"/>
</dbReference>
<dbReference type="InterPro" id="IPR009045">
    <property type="entry name" value="Zn_M74/Hedgehog-like"/>
</dbReference>
<dbReference type="Proteomes" id="UP000220005">
    <property type="component" value="Unassembled WGS sequence"/>
</dbReference>
<keyword evidence="3" id="KW-0378">Hydrolase</keyword>
<evidence type="ECO:0000259" key="2">
    <source>
        <dbReference type="Pfam" id="PF02557"/>
    </source>
</evidence>
<sequence length="271" mass="29734">MNQQRTPAKRMSYREWKIRKCLRLARNWVLFLAACGGAVALMATGILWLLPKAHALIAGPVPFAARAYSADGYVCDTDDARLVVVNANLPLESEPAPELVVADDATGEQLETEAAAAYRSMAEAAQVAGVELNLVTGWQDADTRTAAYEARLTAYQTENSRLTGETAAAHTASLQPTASTSEQGTGYCADILSPDCTERSEAFAETRAYEWLTAYAADYGFILRWPEERQSATGMVYAPWHWRYVGVENARAIRESGLSLEEFLALERAKQ</sequence>
<feature type="domain" description="D-alanyl-D-alanine carboxypeptidase-like core" evidence="2">
    <location>
        <begin position="108"/>
        <end position="246"/>
    </location>
</feature>
<reference evidence="3 4" key="1">
    <citation type="journal article" date="2017" name="Front. Microbiol.">
        <title>New Insights into the Diversity of the Genus Faecalibacterium.</title>
        <authorList>
            <person name="Benevides L."/>
            <person name="Burman S."/>
            <person name="Martin R."/>
            <person name="Robert V."/>
            <person name="Thomas M."/>
            <person name="Miquel S."/>
            <person name="Chain F."/>
            <person name="Sokol H."/>
            <person name="Bermudez-Humaran L.G."/>
            <person name="Morrison M."/>
            <person name="Langella P."/>
            <person name="Azevedo V.A."/>
            <person name="Chatel J.M."/>
            <person name="Soares S."/>
        </authorList>
    </citation>
    <scope>NUCLEOTIDE SEQUENCE [LARGE SCALE GENOMIC DNA]</scope>
    <source>
        <strain evidence="3 4">CNCM I 4575</strain>
    </source>
</reference>
<dbReference type="AlphaFoldDB" id="A0A2A7ATC0"/>
<dbReference type="PANTHER" id="PTHR34385">
    <property type="entry name" value="D-ALANYL-D-ALANINE CARBOXYPEPTIDASE"/>
    <property type="match status" value="1"/>
</dbReference>